<dbReference type="OrthoDB" id="5078127at2759"/>
<gene>
    <name evidence="1" type="ORF">UV8b_05739</name>
</gene>
<dbReference type="GeneID" id="66066516"/>
<accession>A0A8E5MIY7</accession>
<dbReference type="AlphaFoldDB" id="A0A8E5MIY7"/>
<dbReference type="RefSeq" id="XP_042999169.1">
    <property type="nucleotide sequence ID" value="XM_043143236.1"/>
</dbReference>
<reference evidence="1" key="1">
    <citation type="submission" date="2020-03" db="EMBL/GenBank/DDBJ databases">
        <title>A mixture of massive structural variations and highly conserved coding sequences in Ustilaginoidea virens genome.</title>
        <authorList>
            <person name="Zhang K."/>
            <person name="Zhao Z."/>
            <person name="Zhang Z."/>
            <person name="Li Y."/>
            <person name="Hsiang T."/>
            <person name="Sun W."/>
        </authorList>
    </citation>
    <scope>NUCLEOTIDE SEQUENCE</scope>
    <source>
        <strain evidence="1">UV-8b</strain>
    </source>
</reference>
<sequence length="740" mass="81148">MSRELTTGAGSVSSVTSRRIARWIASGDGIKIGTLVRPRALGVATTVPTEVYDRLSAAGQEAQVLHVSSASHAAALGEPKSNIGYRLFIDNVHLELDSISKGGASSYNAESLFRRNLVVFIDLDPRGSAECAAATIAALIWASETRAAPGGPFTTTIVAIVTEDPDNDIREILMKGARLLRCPAKITFVLPTPSVPSQESETLAADRLLARVRDELNAASQASRAHLIVCFEPVIDLSDLTDIHIVENLDYHTASRALSAFQFMGTSRHRLICVPQGWRSPVRIMGFGSVTIVTSQYAYTDVVDTKTSHVMPVARYISEAELLDQESLRYQVDDVPPSLIKVYRVDGYRAPQGYRRPVSEALSTRLPGVMAALSQFPVGHMLIQKCISVAMTRSLAGIMADRVAMLEQMGIIMPVDRDAEDDEPMLRPALTGEAGDVMRMLLFEFGFKVELAYLVAMPSTDVTVQMLKLQLACLLDAGIDRVFTELDVPYQYSRALHQDVTKSSRGWTSQLSGEGFLWTLLSIWKHAVVNNQYFRALDTGNYDDTAALLNGRVAVSVCVSRSVKDKISTISRLLQLGLTPNRFEEESDGLSESAKGEIQWCLFKAFASRMVTVEKNAVQGQAAGWAAYKPPHSSSFVDVKPRMAVLPHPKIFGLVDFKRVEAMDPKSETLFGLSMDRAFAEDGQVLVSDWTYIPRSVVYRWGRECAGGQAISALETKCFLHRDPFQLQDRGGVDGGATRD</sequence>
<protein>
    <submittedName>
        <fullName evidence="1">Uncharacterized protein</fullName>
    </submittedName>
</protein>
<proteinExistence type="predicted"/>
<evidence type="ECO:0000313" key="1">
    <source>
        <dbReference type="EMBL" id="QUC21496.1"/>
    </source>
</evidence>
<dbReference type="Proteomes" id="UP000027002">
    <property type="component" value="Chromosome 4"/>
</dbReference>
<dbReference type="EMBL" id="CP072756">
    <property type="protein sequence ID" value="QUC21496.1"/>
    <property type="molecule type" value="Genomic_DNA"/>
</dbReference>
<name>A0A8E5MIY7_USTVR</name>
<keyword evidence="2" id="KW-1185">Reference proteome</keyword>
<evidence type="ECO:0000313" key="2">
    <source>
        <dbReference type="Proteomes" id="UP000027002"/>
    </source>
</evidence>
<dbReference type="KEGG" id="uvi:66066516"/>
<organism evidence="1 2">
    <name type="scientific">Ustilaginoidea virens</name>
    <name type="common">Rice false smut fungus</name>
    <name type="synonym">Villosiclava virens</name>
    <dbReference type="NCBI Taxonomy" id="1159556"/>
    <lineage>
        <taxon>Eukaryota</taxon>
        <taxon>Fungi</taxon>
        <taxon>Dikarya</taxon>
        <taxon>Ascomycota</taxon>
        <taxon>Pezizomycotina</taxon>
        <taxon>Sordariomycetes</taxon>
        <taxon>Hypocreomycetidae</taxon>
        <taxon>Hypocreales</taxon>
        <taxon>Clavicipitaceae</taxon>
        <taxon>Ustilaginoidea</taxon>
    </lineage>
</organism>